<feature type="region of interest" description="Disordered" evidence="5">
    <location>
        <begin position="619"/>
        <end position="651"/>
    </location>
</feature>
<sequence>MQCEGSNGCKLHWQPSYGSSGDKGQVADDGTLEAVVNETAAETTLTPKINYHDDEAVSWLQYPLDDTLERKYCSDFFGELPSSNMQVVKGSFVGQGAGCLQCMPIPNNMVTDAVVNKVASTEAAMILRAGHAAGVIAQTGEEVFSKVQTLQPLVSRWQPYSLTPNSSKGFGVYPTVSQAPLRTSSPASRPPLAPMAPPKPQSRGGMDNMHADSARKLASLNSLHSSRSAVTMKNHQSVGVLTGTPSSMFSKQMLVKVNAEAGTLTSSSIAESATTGRSGMGCRNNIEIHLQGSDSQQQCQGVDARGHCPVTRKEMDTLVLEGEAMLPVPIPSGRKEVDMPVLEQETVLGTTKPTEQDTLQKSTVTASAALESADKWMSQGRQDPDAQELTITSSLGGCGNSAERAKQASTSNKRKAVVTEEPECQSEDGDDDESADLKRRPEGRASTTKRTRAAEVHNLSERRRRDRINEKMKALQELIPNSNKTDKASMLDEAIEYLRTLQLQIQMVSSTGKSIPPMVMPSGMQHLQMQAPEMMDMSSLGMGMAMRMGMDLGMSLRDMAASNSGQAGMLLSSPAGPSHNCYIPVTSLSMVNVHNLGVHNLNVMEPLNGRLTCQHQPLQIPKQQQQYQQREQQQQHHHHQSTNMGGVQPPQ</sequence>
<comment type="subcellular location">
    <subcellularLocation>
        <location evidence="1">Nucleus</location>
    </subcellularLocation>
</comment>
<feature type="compositionally biased region" description="Low complexity" evidence="5">
    <location>
        <begin position="619"/>
        <end position="632"/>
    </location>
</feature>
<dbReference type="InterPro" id="IPR044273">
    <property type="entry name" value="PIF3-like"/>
</dbReference>
<dbReference type="CDD" id="cd11445">
    <property type="entry name" value="bHLH_AtPIF_like"/>
    <property type="match status" value="1"/>
</dbReference>
<keyword evidence="4" id="KW-0539">Nucleus</keyword>
<evidence type="ECO:0000313" key="8">
    <source>
        <dbReference type="Proteomes" id="UP001497444"/>
    </source>
</evidence>
<feature type="region of interest" description="Disordered" evidence="5">
    <location>
        <begin position="391"/>
        <end position="467"/>
    </location>
</feature>
<organism evidence="7 8">
    <name type="scientific">Sphagnum jensenii</name>
    <dbReference type="NCBI Taxonomy" id="128206"/>
    <lineage>
        <taxon>Eukaryota</taxon>
        <taxon>Viridiplantae</taxon>
        <taxon>Streptophyta</taxon>
        <taxon>Embryophyta</taxon>
        <taxon>Bryophyta</taxon>
        <taxon>Sphagnophytina</taxon>
        <taxon>Sphagnopsida</taxon>
        <taxon>Sphagnales</taxon>
        <taxon>Sphagnaceae</taxon>
        <taxon>Sphagnum</taxon>
    </lineage>
</organism>
<feature type="domain" description="BHLH" evidence="6">
    <location>
        <begin position="452"/>
        <end position="501"/>
    </location>
</feature>
<feature type="region of interest" description="Disordered" evidence="5">
    <location>
        <begin position="173"/>
        <end position="209"/>
    </location>
</feature>
<evidence type="ECO:0000259" key="6">
    <source>
        <dbReference type="PROSITE" id="PS50888"/>
    </source>
</evidence>
<evidence type="ECO:0000256" key="5">
    <source>
        <dbReference type="SAM" id="MobiDB-lite"/>
    </source>
</evidence>
<evidence type="ECO:0000313" key="7">
    <source>
        <dbReference type="EMBL" id="CAK9265692.1"/>
    </source>
</evidence>
<protein>
    <recommendedName>
        <fullName evidence="6">BHLH domain-containing protein</fullName>
    </recommendedName>
</protein>
<dbReference type="Pfam" id="PF00010">
    <property type="entry name" value="HLH"/>
    <property type="match status" value="1"/>
</dbReference>
<dbReference type="InterPro" id="IPR036638">
    <property type="entry name" value="HLH_DNA-bd_sf"/>
</dbReference>
<dbReference type="SUPFAM" id="SSF47459">
    <property type="entry name" value="HLH, helix-loop-helix DNA-binding domain"/>
    <property type="match status" value="1"/>
</dbReference>
<dbReference type="InterPro" id="IPR047265">
    <property type="entry name" value="PIF1-like_bHLH"/>
</dbReference>
<gene>
    <name evidence="7" type="ORF">CSSPJE1EN1_LOCUS11170</name>
</gene>
<evidence type="ECO:0000256" key="2">
    <source>
        <dbReference type="ARBA" id="ARBA00023015"/>
    </source>
</evidence>
<evidence type="ECO:0000256" key="4">
    <source>
        <dbReference type="ARBA" id="ARBA00023242"/>
    </source>
</evidence>
<dbReference type="PANTHER" id="PTHR46807:SF1">
    <property type="entry name" value="TRANSCRIPTION FACTOR PIF3"/>
    <property type="match status" value="1"/>
</dbReference>
<dbReference type="EMBL" id="OZ020113">
    <property type="protein sequence ID" value="CAK9265692.1"/>
    <property type="molecule type" value="Genomic_DNA"/>
</dbReference>
<dbReference type="InterPro" id="IPR011598">
    <property type="entry name" value="bHLH_dom"/>
</dbReference>
<name>A0ABP0WJW7_9BRYO</name>
<dbReference type="SMART" id="SM00353">
    <property type="entry name" value="HLH"/>
    <property type="match status" value="1"/>
</dbReference>
<proteinExistence type="predicted"/>
<dbReference type="Gene3D" id="4.10.280.10">
    <property type="entry name" value="Helix-loop-helix DNA-binding domain"/>
    <property type="match status" value="1"/>
</dbReference>
<evidence type="ECO:0000256" key="1">
    <source>
        <dbReference type="ARBA" id="ARBA00004123"/>
    </source>
</evidence>
<keyword evidence="8" id="KW-1185">Reference proteome</keyword>
<evidence type="ECO:0000256" key="3">
    <source>
        <dbReference type="ARBA" id="ARBA00023163"/>
    </source>
</evidence>
<keyword evidence="3" id="KW-0804">Transcription</keyword>
<accession>A0ABP0WJW7</accession>
<feature type="compositionally biased region" description="Pro residues" evidence="5">
    <location>
        <begin position="188"/>
        <end position="200"/>
    </location>
</feature>
<dbReference type="PANTHER" id="PTHR46807">
    <property type="entry name" value="TRANSCRIPTION FACTOR PIF3"/>
    <property type="match status" value="1"/>
</dbReference>
<dbReference type="Proteomes" id="UP001497444">
    <property type="component" value="Chromosome 18"/>
</dbReference>
<dbReference type="PROSITE" id="PS50888">
    <property type="entry name" value="BHLH"/>
    <property type="match status" value="1"/>
</dbReference>
<reference evidence="7" key="1">
    <citation type="submission" date="2024-02" db="EMBL/GenBank/DDBJ databases">
        <authorList>
            <consortium name="ELIXIR-Norway"/>
            <consortium name="Elixir Norway"/>
        </authorList>
    </citation>
    <scope>NUCLEOTIDE SEQUENCE</scope>
</reference>
<feature type="compositionally biased region" description="Basic and acidic residues" evidence="5">
    <location>
        <begin position="452"/>
        <end position="467"/>
    </location>
</feature>
<keyword evidence="2" id="KW-0805">Transcription regulation</keyword>
<feature type="compositionally biased region" description="Acidic residues" evidence="5">
    <location>
        <begin position="420"/>
        <end position="434"/>
    </location>
</feature>